<comment type="caution">
    <text evidence="1">The sequence shown here is derived from an EMBL/GenBank/DDBJ whole genome shotgun (WGS) entry which is preliminary data.</text>
</comment>
<proteinExistence type="predicted"/>
<sequence length="403" mass="44996">MMAPVETTLYDLLGVAPDGSEADIKKAYRKKAKEQHPDKNIDDPRASEKFQEMAAAYEILSDPETREVYDMHGMAGLEGSAGSAGMNEADLFSAFFGSGMFGFGGPRRNQESVIPYDTTLEDLYNGKSSLCELIVYPKCSDRARETQVAPSVIGTSRSNCHSCEGTGSKLREKDRCKKCKGKKTTTEKTRQEIFIEKGMEDKQRIVLSGAGDQRPGQPPEDVVFVLRCAQHDSFERAGDDLLMHVSITLSEALLGFSRILIKHLDGRGIHLRSPPGKIIKHHDSIVLRGEGMPKYKHPDQKGDLYVIFDIEMPDEQWLKSVDKKVLENALPPKKRDVEPRPVVVDEAAYEESDIVDVRSRSFPAGDFFDQGFASQFGGGEDAWVDEDEDDEFDDNHEPECRPQ</sequence>
<organism evidence="1 2">
    <name type="scientific">Pleurotus cornucopiae</name>
    <name type="common">Cornucopia mushroom</name>
    <dbReference type="NCBI Taxonomy" id="5321"/>
    <lineage>
        <taxon>Eukaryota</taxon>
        <taxon>Fungi</taxon>
        <taxon>Dikarya</taxon>
        <taxon>Basidiomycota</taxon>
        <taxon>Agaricomycotina</taxon>
        <taxon>Agaricomycetes</taxon>
        <taxon>Agaricomycetidae</taxon>
        <taxon>Agaricales</taxon>
        <taxon>Pleurotineae</taxon>
        <taxon>Pleurotaceae</taxon>
        <taxon>Pleurotus</taxon>
    </lineage>
</organism>
<evidence type="ECO:0000313" key="2">
    <source>
        <dbReference type="Proteomes" id="UP000824881"/>
    </source>
</evidence>
<dbReference type="EMBL" id="WQMT02000003">
    <property type="protein sequence ID" value="KAG9224728.1"/>
    <property type="molecule type" value="Genomic_DNA"/>
</dbReference>
<name>A0ACB7J5T6_PLECO</name>
<keyword evidence="2" id="KW-1185">Reference proteome</keyword>
<protein>
    <submittedName>
        <fullName evidence="1">Uncharacterized protein</fullName>
    </submittedName>
</protein>
<reference evidence="1 2" key="1">
    <citation type="journal article" date="2021" name="Appl. Environ. Microbiol.">
        <title>Genetic linkage and physical mapping for an oyster mushroom Pleurotus cornucopiae and QTL analysis for the trait cap color.</title>
        <authorList>
            <person name="Zhang Y."/>
            <person name="Gao W."/>
            <person name="Sonnenberg A."/>
            <person name="Chen Q."/>
            <person name="Zhang J."/>
            <person name="Huang C."/>
        </authorList>
    </citation>
    <scope>NUCLEOTIDE SEQUENCE [LARGE SCALE GENOMIC DNA]</scope>
    <source>
        <strain evidence="1">CCMSSC00406</strain>
    </source>
</reference>
<accession>A0ACB7J5T6</accession>
<dbReference type="Proteomes" id="UP000824881">
    <property type="component" value="Unassembled WGS sequence"/>
</dbReference>
<gene>
    <name evidence="1" type="ORF">CCMSSC00406_0002121</name>
</gene>
<evidence type="ECO:0000313" key="1">
    <source>
        <dbReference type="EMBL" id="KAG9224728.1"/>
    </source>
</evidence>